<proteinExistence type="predicted"/>
<feature type="compositionally biased region" description="Low complexity" evidence="1">
    <location>
        <begin position="119"/>
        <end position="128"/>
    </location>
</feature>
<name>A0A543NA38_9ACTN</name>
<keyword evidence="2" id="KW-1133">Transmembrane helix</keyword>
<keyword evidence="2" id="KW-0472">Membrane</keyword>
<comment type="caution">
    <text evidence="3">The sequence shown here is derived from an EMBL/GenBank/DDBJ whole genome shotgun (WGS) entry which is preliminary data.</text>
</comment>
<gene>
    <name evidence="3" type="ORF">FHX37_4038</name>
</gene>
<dbReference type="Proteomes" id="UP000317422">
    <property type="component" value="Unassembled WGS sequence"/>
</dbReference>
<feature type="compositionally biased region" description="Basic and acidic residues" evidence="1">
    <location>
        <begin position="106"/>
        <end position="117"/>
    </location>
</feature>
<keyword evidence="2" id="KW-0812">Transmembrane</keyword>
<accession>A0A543NA38</accession>
<reference evidence="3 4" key="1">
    <citation type="submission" date="2019-06" db="EMBL/GenBank/DDBJ databases">
        <title>Sequencing the genomes of 1000 actinobacteria strains.</title>
        <authorList>
            <person name="Klenk H.-P."/>
        </authorList>
    </citation>
    <scope>NUCLEOTIDE SEQUENCE [LARGE SCALE GENOMIC DNA]</scope>
    <source>
        <strain evidence="3 4">DSM 45015</strain>
    </source>
</reference>
<keyword evidence="4" id="KW-1185">Reference proteome</keyword>
<evidence type="ECO:0000256" key="2">
    <source>
        <dbReference type="SAM" id="Phobius"/>
    </source>
</evidence>
<evidence type="ECO:0000313" key="3">
    <source>
        <dbReference type="EMBL" id="TQN28678.1"/>
    </source>
</evidence>
<dbReference type="EMBL" id="VFQC01000002">
    <property type="protein sequence ID" value="TQN28678.1"/>
    <property type="molecule type" value="Genomic_DNA"/>
</dbReference>
<organism evidence="3 4">
    <name type="scientific">Haloactinospora alba</name>
    <dbReference type="NCBI Taxonomy" id="405555"/>
    <lineage>
        <taxon>Bacteria</taxon>
        <taxon>Bacillati</taxon>
        <taxon>Actinomycetota</taxon>
        <taxon>Actinomycetes</taxon>
        <taxon>Streptosporangiales</taxon>
        <taxon>Nocardiopsidaceae</taxon>
        <taxon>Haloactinospora</taxon>
    </lineage>
</organism>
<feature type="region of interest" description="Disordered" evidence="1">
    <location>
        <begin position="56"/>
        <end position="142"/>
    </location>
</feature>
<protein>
    <submittedName>
        <fullName evidence="3">Uncharacterized protein</fullName>
    </submittedName>
</protein>
<feature type="transmembrane region" description="Helical" evidence="2">
    <location>
        <begin position="6"/>
        <end position="26"/>
    </location>
</feature>
<sequence>MTVPQFIRTLASLWTLLLMLAVALFPPTRYRDRYQRLEPRVAVPLAPRRRAAARRFTVPPPRGGTHDQAGIPCRDMDSGMVPSAAFPEPELLDPEEHSPVRPYVTEFERHRQRREEEGACPACGAAVPAPEPSAPPAHEDGLDDVRAELSPLVRQWLSQREQKSTVGVVR</sequence>
<evidence type="ECO:0000256" key="1">
    <source>
        <dbReference type="SAM" id="MobiDB-lite"/>
    </source>
</evidence>
<evidence type="ECO:0000313" key="4">
    <source>
        <dbReference type="Proteomes" id="UP000317422"/>
    </source>
</evidence>
<dbReference type="AlphaFoldDB" id="A0A543NA38"/>